<organism evidence="1 2">
    <name type="scientific">Scortum barcoo</name>
    <name type="common">barcoo grunter</name>
    <dbReference type="NCBI Taxonomy" id="214431"/>
    <lineage>
        <taxon>Eukaryota</taxon>
        <taxon>Metazoa</taxon>
        <taxon>Chordata</taxon>
        <taxon>Craniata</taxon>
        <taxon>Vertebrata</taxon>
        <taxon>Euteleostomi</taxon>
        <taxon>Actinopterygii</taxon>
        <taxon>Neopterygii</taxon>
        <taxon>Teleostei</taxon>
        <taxon>Neoteleostei</taxon>
        <taxon>Acanthomorphata</taxon>
        <taxon>Eupercaria</taxon>
        <taxon>Centrarchiformes</taxon>
        <taxon>Terapontoidei</taxon>
        <taxon>Terapontidae</taxon>
        <taxon>Scortum</taxon>
    </lineage>
</organism>
<dbReference type="Proteomes" id="UP000831701">
    <property type="component" value="Chromosome 19"/>
</dbReference>
<proteinExistence type="predicted"/>
<sequence>MTNTKTYGWAVSAIHHQAVEGRKIRRTYRGKRRTRDADVTDGGVGVRARAPPRREERRSSRHPVLTLTRPWKEEWVEGGSGGRWMFVHNEFNTMFKHKGVHQCTWHQGTLGRRSMIDFVVVSSDLRPYASWTLGEVFNSHLRKSFSQIPREAGDIESEWTMFSASIVDAAVRSCGRKVSGACRGGNPRTRWWTPEVRDAVRLKKESYRTMLACGTPDAVDRYRQAKQAAAAQAVLEAKTRVWEGVRAGGELLTSTEDIVGRWKKYFEDLLNPTDLPSSEEAGAGDSEVDSSITRAEPKSLRHSTVSLVVFCGECSMSEYGVRGPFAKGCSVSVRPEQELGSALPAVSQTCFQYMLDSRQGCPLSPVLFIIFMDRISRRSQGPEGVRFGNHRISSLLFADDVVLLASSSQDLQHVLERFAAECEAAGMRISTSKSEAMVLDRKRVACPLRVGGEVLPQVEEFKYLGSCSRVRERWSVRLTGGLVQRPQLCVTREELGVEPLLLRIERSQLRWLGHLFRMPPGRLPREVFQACPMSRDREKARGRPRTRWRDYVSRLAWERLSGIPPEELEEVSGVREVWASLCSDCCLRDPVPDQADENGWMDGCLYIMHQHNISQNSLKNRKEMTSGQKRKEESHLLNGGVKQSTWSKAFNSNAVWEEKDEFLDVIYWLRQIIAVILGVIWGVAPLKGFLGIAIFCIINAGVLYVYFSSFQQIDEEEYGGTWELTKEGFMTSFALFLVGMLIFMETYKHRAYKSDLRARYAAARKLESSHHIFCTPGTVQLNPGLLSGHPIKPSTSHPFLTSTVCSPPGSEAPGISEERELNTETTGSPIIFNPHTALSIEKQRQKLPVFKHRNNILYLVESYQTVIIVGETGCGKTTQIPQYLLEAGWAAEGKVIGVTQPRRVAAISVANRVAEERGALLGHEVGYTIRFDDCSDPHATRIKFLTDGMLVREMMADPLLKKYSVLMLDEAHERTLYTDIAIGLLKKIQKKRRDLRVIVASATLDAKKFHDFFNLNESGDPNKDTCGILTVEGRTFPVDVFYTVSPVPDYVKATVETVLKIHETEDDGDVLAFLTGQEEVEKVVSLLQEQARSLSRYGMKKHLRILPMYSGLPYAEQMKVFERVPSSVRKVLVATNIAETSITINGIVFVIDCAFVKLRAYNPRTAIESLVVTPISKASASQRAGRAGRNRPGKCVSDYTQEDFEKLPASTVPEMQRTNLAPVILQLKALGIDNVLRFSFLSPPPAQTMVQALELLYALGGLDHYGRLTDPMGVRMAEFPLSPMFAKMLLESGNFGCSKEIVTIASMMQIQNIFVVPPNQRKAAAREHRKFAVAEGDHLTMLNVYEAFIKHQKSSQWCQEHFLNYKGLLHGGP</sequence>
<evidence type="ECO:0000313" key="2">
    <source>
        <dbReference type="Proteomes" id="UP000831701"/>
    </source>
</evidence>
<keyword evidence="2" id="KW-1185">Reference proteome</keyword>
<protein>
    <submittedName>
        <fullName evidence="1">Uncharacterized protein</fullName>
    </submittedName>
</protein>
<accession>A0ACB8VQA2</accession>
<dbReference type="EMBL" id="CM041549">
    <property type="protein sequence ID" value="KAI3357655.1"/>
    <property type="molecule type" value="Genomic_DNA"/>
</dbReference>
<name>A0ACB8VQA2_9TELE</name>
<evidence type="ECO:0000313" key="1">
    <source>
        <dbReference type="EMBL" id="KAI3357655.1"/>
    </source>
</evidence>
<reference evidence="1" key="1">
    <citation type="submission" date="2022-04" db="EMBL/GenBank/DDBJ databases">
        <title>Jade perch genome.</title>
        <authorList>
            <person name="Chao B."/>
        </authorList>
    </citation>
    <scope>NUCLEOTIDE SEQUENCE</scope>
    <source>
        <strain evidence="1">CB-2022</strain>
    </source>
</reference>
<comment type="caution">
    <text evidence="1">The sequence shown here is derived from an EMBL/GenBank/DDBJ whole genome shotgun (WGS) entry which is preliminary data.</text>
</comment>
<gene>
    <name evidence="1" type="ORF">L3Q82_016061</name>
</gene>